<feature type="transmembrane region" description="Helical" evidence="6">
    <location>
        <begin position="578"/>
        <end position="597"/>
    </location>
</feature>
<dbReference type="PIRSF" id="PIRSF018968">
    <property type="entry name" value="ABC_permease_BceB"/>
    <property type="match status" value="1"/>
</dbReference>
<feature type="transmembrane region" description="Helical" evidence="6">
    <location>
        <begin position="522"/>
        <end position="544"/>
    </location>
</feature>
<evidence type="ECO:0000256" key="6">
    <source>
        <dbReference type="PIRNR" id="PIRNR018968"/>
    </source>
</evidence>
<comment type="subcellular location">
    <subcellularLocation>
        <location evidence="1 6">Cell membrane</location>
        <topology evidence="1 6">Multi-pass membrane protein</topology>
    </subcellularLocation>
</comment>
<reference evidence="8 9" key="1">
    <citation type="submission" date="2019-05" db="EMBL/GenBank/DDBJ databases">
        <title>We sequenced the genome of Paenibacillus hemerocallicola KCTC 33185 for further insight into its adaptation and study the phylogeny of Paenibacillus.</title>
        <authorList>
            <person name="Narsing Rao M.P."/>
        </authorList>
    </citation>
    <scope>NUCLEOTIDE SEQUENCE [LARGE SCALE GENOMIC DNA]</scope>
    <source>
        <strain evidence="8 9">KCTC 33185</strain>
    </source>
</reference>
<sequence>MTFRRLARSNVRGNWHRYVAFFLSSTFSVMIFFIYAAFLFHPDVISGNIRAADKVRQGMILCEYIIVIFSFFFVLYSMSAFLKSRKKEFGLLSLFGMTSRQIAKLVLYENTLIALFAIAAGIGFGALFSKLFFMALAELLQVDTPIRFILAPKAIWLTVGGFFALFELITLFTLRNVGRSEIIELLKASKKPKSVPVFSKWLTALSIVCLSAGYYLAYQAKLNTIMLYMLPILATVIVGTYFLFTQASVAILRRLQKSPGLYYRHTHLVTVAQLVFKIKDNARTLFMVAILSAVILTASGTFYVLYLDTTNKALDHYPQSFGYTEREAGTHEIIHPDELRRLLTEKGQEIAYEVKLTGIPVPVTLEQMRNRQTEALLVPEEAYNRIAERLNRKTVQVEAGHAIYVFPYREVAVEFFPKGSRLETNADGKPLSFVMDGQLNGSVINTSVDYAGMLVVDDNEYAERIKGIPDNKRMTYYGFETRNWADSLTASQQIAGAIPEKERKRFETRVEDYLDYKQFNSLTLFIGLLVSVLFFVASGSMLYFKLFTEIQDDQAQFKALSRIGVSDEEIRKITGTQIGIVFFVPVAVGVIHAAFAYKSLGNMLGITVWHYGIIVMGVYAAMQFVYFALARRAYMKQLGQG</sequence>
<dbReference type="GO" id="GO:0005886">
    <property type="term" value="C:plasma membrane"/>
    <property type="evidence" value="ECO:0007669"/>
    <property type="project" value="UniProtKB-SubCell"/>
</dbReference>
<feature type="transmembrane region" description="Helical" evidence="6">
    <location>
        <begin position="195"/>
        <end position="216"/>
    </location>
</feature>
<gene>
    <name evidence="8" type="ORF">FE784_16690</name>
</gene>
<dbReference type="Proteomes" id="UP000307943">
    <property type="component" value="Unassembled WGS sequence"/>
</dbReference>
<keyword evidence="5 6" id="KW-0472">Membrane</keyword>
<dbReference type="EMBL" id="VDCQ01000021">
    <property type="protein sequence ID" value="TNJ65230.1"/>
    <property type="molecule type" value="Genomic_DNA"/>
</dbReference>
<proteinExistence type="inferred from homology"/>
<dbReference type="OrthoDB" id="1937696at2"/>
<dbReference type="InterPro" id="IPR052536">
    <property type="entry name" value="ABC-4_Integral_Memb_Prot"/>
</dbReference>
<feature type="transmembrane region" description="Helical" evidence="6">
    <location>
        <begin position="285"/>
        <end position="306"/>
    </location>
</feature>
<keyword evidence="4 6" id="KW-1133">Transmembrane helix</keyword>
<dbReference type="RefSeq" id="WP_139603354.1">
    <property type="nucleotide sequence ID" value="NZ_VDCQ01000021.1"/>
</dbReference>
<evidence type="ECO:0000259" key="7">
    <source>
        <dbReference type="Pfam" id="PF02687"/>
    </source>
</evidence>
<keyword evidence="9" id="KW-1185">Reference proteome</keyword>
<evidence type="ECO:0000256" key="1">
    <source>
        <dbReference type="ARBA" id="ARBA00004651"/>
    </source>
</evidence>
<accession>A0A5C4T9E6</accession>
<protein>
    <submittedName>
        <fullName evidence="8">ABC transporter permease</fullName>
    </submittedName>
</protein>
<dbReference type="Pfam" id="PF02687">
    <property type="entry name" value="FtsX"/>
    <property type="match status" value="1"/>
</dbReference>
<evidence type="ECO:0000256" key="3">
    <source>
        <dbReference type="ARBA" id="ARBA00022692"/>
    </source>
</evidence>
<dbReference type="GO" id="GO:0055085">
    <property type="term" value="P:transmembrane transport"/>
    <property type="evidence" value="ECO:0007669"/>
    <property type="project" value="UniProtKB-UniRule"/>
</dbReference>
<feature type="transmembrane region" description="Helical" evidence="6">
    <location>
        <begin position="228"/>
        <end position="252"/>
    </location>
</feature>
<feature type="transmembrane region" description="Helical" evidence="6">
    <location>
        <begin position="58"/>
        <end position="82"/>
    </location>
</feature>
<evidence type="ECO:0000313" key="9">
    <source>
        <dbReference type="Proteomes" id="UP000307943"/>
    </source>
</evidence>
<comment type="similarity">
    <text evidence="6">Belongs to the ABC-4 integral membrane protein family.</text>
</comment>
<feature type="domain" description="ABC3 transporter permease C-terminal" evidence="7">
    <location>
        <begin position="65"/>
        <end position="181"/>
    </location>
</feature>
<dbReference type="AlphaFoldDB" id="A0A5C4T9E6"/>
<organism evidence="8 9">
    <name type="scientific">Paenibacillus hemerocallicola</name>
    <dbReference type="NCBI Taxonomy" id="1172614"/>
    <lineage>
        <taxon>Bacteria</taxon>
        <taxon>Bacillati</taxon>
        <taxon>Bacillota</taxon>
        <taxon>Bacilli</taxon>
        <taxon>Bacillales</taxon>
        <taxon>Paenibacillaceae</taxon>
        <taxon>Paenibacillus</taxon>
    </lineage>
</organism>
<comment type="caution">
    <text evidence="8">The sequence shown here is derived from an EMBL/GenBank/DDBJ whole genome shotgun (WGS) entry which is preliminary data.</text>
</comment>
<name>A0A5C4T9E6_9BACL</name>
<evidence type="ECO:0000256" key="4">
    <source>
        <dbReference type="ARBA" id="ARBA00022989"/>
    </source>
</evidence>
<evidence type="ECO:0000256" key="5">
    <source>
        <dbReference type="ARBA" id="ARBA00023136"/>
    </source>
</evidence>
<evidence type="ECO:0000313" key="8">
    <source>
        <dbReference type="EMBL" id="TNJ65230.1"/>
    </source>
</evidence>
<feature type="transmembrane region" description="Helical" evidence="6">
    <location>
        <begin position="20"/>
        <end position="38"/>
    </location>
</feature>
<feature type="transmembrane region" description="Helical" evidence="6">
    <location>
        <begin position="609"/>
        <end position="629"/>
    </location>
</feature>
<feature type="transmembrane region" description="Helical" evidence="6">
    <location>
        <begin position="154"/>
        <end position="174"/>
    </location>
</feature>
<keyword evidence="6" id="KW-0813">Transport</keyword>
<dbReference type="InterPro" id="IPR003838">
    <property type="entry name" value="ABC3_permease_C"/>
</dbReference>
<keyword evidence="2 6" id="KW-1003">Cell membrane</keyword>
<feature type="transmembrane region" description="Helical" evidence="6">
    <location>
        <begin position="112"/>
        <end position="134"/>
    </location>
</feature>
<dbReference type="PANTHER" id="PTHR46795:SF1">
    <property type="entry name" value="ABC TRANSPORTER PERMEASE PROTEIN"/>
    <property type="match status" value="1"/>
</dbReference>
<evidence type="ECO:0000256" key="2">
    <source>
        <dbReference type="ARBA" id="ARBA00022475"/>
    </source>
</evidence>
<dbReference type="PANTHER" id="PTHR46795">
    <property type="entry name" value="ABC TRANSPORTER PERMEASE-RELATED-RELATED"/>
    <property type="match status" value="1"/>
</dbReference>
<dbReference type="InterPro" id="IPR027022">
    <property type="entry name" value="ABC_permease_BceB-typ"/>
</dbReference>
<keyword evidence="3 6" id="KW-0812">Transmembrane</keyword>